<evidence type="ECO:0000313" key="1">
    <source>
        <dbReference type="Proteomes" id="UP000095282"/>
    </source>
</evidence>
<reference evidence="2" key="1">
    <citation type="submission" date="2016-11" db="UniProtKB">
        <authorList>
            <consortium name="WormBaseParasite"/>
        </authorList>
    </citation>
    <scope>IDENTIFICATION</scope>
</reference>
<protein>
    <submittedName>
        <fullName evidence="2">NR LBD domain-containing protein</fullName>
    </submittedName>
</protein>
<accession>A0A1I7ULG5</accession>
<keyword evidence="1" id="KW-1185">Reference proteome</keyword>
<organism evidence="1 2">
    <name type="scientific">Caenorhabditis tropicalis</name>
    <dbReference type="NCBI Taxonomy" id="1561998"/>
    <lineage>
        <taxon>Eukaryota</taxon>
        <taxon>Metazoa</taxon>
        <taxon>Ecdysozoa</taxon>
        <taxon>Nematoda</taxon>
        <taxon>Chromadorea</taxon>
        <taxon>Rhabditida</taxon>
        <taxon>Rhabditina</taxon>
        <taxon>Rhabditomorpha</taxon>
        <taxon>Rhabditoidea</taxon>
        <taxon>Rhabditidae</taxon>
        <taxon>Peloderinae</taxon>
        <taxon>Caenorhabditis</taxon>
    </lineage>
</organism>
<name>A0A1I7ULG5_9PELO</name>
<dbReference type="Proteomes" id="UP000095282">
    <property type="component" value="Unplaced"/>
</dbReference>
<dbReference type="STRING" id="1561998.A0A1I7ULG5"/>
<dbReference type="WBParaSite" id="Csp11.Scaffold630.g17148.t1">
    <property type="protein sequence ID" value="Csp11.Scaffold630.g17148.t1"/>
    <property type="gene ID" value="Csp11.Scaffold630.g17148"/>
</dbReference>
<sequence length="145" mass="16950">MILEHSSELQQVNALAVLATAFEEQQNFLKIAISNEADLYEEETVGPSELTAADCRRIAPFEESALIYWMGKIEKFKNLSNFDKRIIFNRYKKKKMSLDHVFLASKHKFECMNRKLILFDRFFTKLELTPLMIDGNNRDTVAHEQ</sequence>
<dbReference type="AlphaFoldDB" id="A0A1I7ULG5"/>
<proteinExistence type="predicted"/>
<evidence type="ECO:0000313" key="2">
    <source>
        <dbReference type="WBParaSite" id="Csp11.Scaffold630.g17148.t1"/>
    </source>
</evidence>